<dbReference type="Proteomes" id="UP000029868">
    <property type="component" value="Unassembled WGS sequence"/>
</dbReference>
<accession>A0A099KZ41</accession>
<evidence type="ECO:0000256" key="1">
    <source>
        <dbReference type="SAM" id="MobiDB-lite"/>
    </source>
</evidence>
<sequence length="71" mass="7644">MLHTPYKYRAWVRFLSYFTSVSALLQNTSMANGQQFDSSYIVNFDTSNTSEATSSGGVGSSNVGLRGLGPA</sequence>
<feature type="signal peptide" evidence="2">
    <location>
        <begin position="1"/>
        <end position="25"/>
    </location>
</feature>
<dbReference type="PATRIC" id="fig|28229.3.peg.1472"/>
<protein>
    <submittedName>
        <fullName evidence="3">Uncharacterized protein</fullName>
    </submittedName>
</protein>
<dbReference type="RefSeq" id="WP_156115686.1">
    <property type="nucleotide sequence ID" value="NZ_JQEC01000015.1"/>
</dbReference>
<evidence type="ECO:0000256" key="2">
    <source>
        <dbReference type="SAM" id="SignalP"/>
    </source>
</evidence>
<dbReference type="EMBL" id="JQEC01000015">
    <property type="protein sequence ID" value="KGJ95082.1"/>
    <property type="molecule type" value="Genomic_DNA"/>
</dbReference>
<feature type="chain" id="PRO_5001949374" evidence="2">
    <location>
        <begin position="26"/>
        <end position="71"/>
    </location>
</feature>
<evidence type="ECO:0000313" key="3">
    <source>
        <dbReference type="EMBL" id="KGJ95082.1"/>
    </source>
</evidence>
<dbReference type="AlphaFoldDB" id="A0A099KZ41"/>
<comment type="caution">
    <text evidence="3">The sequence shown here is derived from an EMBL/GenBank/DDBJ whole genome shotgun (WGS) entry which is preliminary data.</text>
</comment>
<keyword evidence="2" id="KW-0732">Signal</keyword>
<name>A0A099KZ41_COLPS</name>
<gene>
    <name evidence="3" type="ORF">GAB14E_1864</name>
</gene>
<evidence type="ECO:0000313" key="4">
    <source>
        <dbReference type="Proteomes" id="UP000029868"/>
    </source>
</evidence>
<proteinExistence type="predicted"/>
<reference evidence="3 4" key="1">
    <citation type="submission" date="2014-08" db="EMBL/GenBank/DDBJ databases">
        <title>Genomic and Phenotypic Diversity of Colwellia psychrerythraea strains from Disparate Marine Basins.</title>
        <authorList>
            <person name="Techtmann S.M."/>
            <person name="Stelling S.C."/>
            <person name="Utturkar S.M."/>
            <person name="Alshibli N."/>
            <person name="Harris A."/>
            <person name="Brown S.D."/>
            <person name="Hazen T.C."/>
        </authorList>
    </citation>
    <scope>NUCLEOTIDE SEQUENCE [LARGE SCALE GENOMIC DNA]</scope>
    <source>
        <strain evidence="3 4">GAB14E</strain>
    </source>
</reference>
<organism evidence="3 4">
    <name type="scientific">Colwellia psychrerythraea</name>
    <name type="common">Vibrio psychroerythus</name>
    <dbReference type="NCBI Taxonomy" id="28229"/>
    <lineage>
        <taxon>Bacteria</taxon>
        <taxon>Pseudomonadati</taxon>
        <taxon>Pseudomonadota</taxon>
        <taxon>Gammaproteobacteria</taxon>
        <taxon>Alteromonadales</taxon>
        <taxon>Colwelliaceae</taxon>
        <taxon>Colwellia</taxon>
    </lineage>
</organism>
<feature type="region of interest" description="Disordered" evidence="1">
    <location>
        <begin position="50"/>
        <end position="71"/>
    </location>
</feature>